<dbReference type="EMBL" id="CAFBRD010000138">
    <property type="protein sequence ID" value="CAB5078608.1"/>
    <property type="molecule type" value="Genomic_DNA"/>
</dbReference>
<name>A0A6J7VP61_9ZZZZ</name>
<gene>
    <name evidence="1" type="ORF">UFOPK4371_01761</name>
</gene>
<accession>A0A6J7VP61</accession>
<organism evidence="1">
    <name type="scientific">freshwater metagenome</name>
    <dbReference type="NCBI Taxonomy" id="449393"/>
    <lineage>
        <taxon>unclassified sequences</taxon>
        <taxon>metagenomes</taxon>
        <taxon>ecological metagenomes</taxon>
    </lineage>
</organism>
<protein>
    <submittedName>
        <fullName evidence="1">Unannotated protein</fullName>
    </submittedName>
</protein>
<evidence type="ECO:0000313" key="1">
    <source>
        <dbReference type="EMBL" id="CAB5078608.1"/>
    </source>
</evidence>
<proteinExistence type="predicted"/>
<reference evidence="1" key="1">
    <citation type="submission" date="2020-05" db="EMBL/GenBank/DDBJ databases">
        <authorList>
            <person name="Chiriac C."/>
            <person name="Salcher M."/>
            <person name="Ghai R."/>
            <person name="Kavagutti S V."/>
        </authorList>
    </citation>
    <scope>NUCLEOTIDE SEQUENCE</scope>
</reference>
<sequence>MNFRGGSQGIEFENGYLFLVHEVTMYGMNRVYGHRFVHLTKSLTSSDGIQWNITALTRPFHFLHVGIEFAAGLARNGDNLVASFGVRDEEAWLVELPAADVAKLLVPLLPER</sequence>
<dbReference type="AlphaFoldDB" id="A0A6J7VP61"/>